<gene>
    <name evidence="1" type="ORF">UFOVP1639_7</name>
</gene>
<dbReference type="EMBL" id="LR797486">
    <property type="protein sequence ID" value="CAB4219797.1"/>
    <property type="molecule type" value="Genomic_DNA"/>
</dbReference>
<name>A0A6J5SZF8_9CAUD</name>
<sequence>MLKQNLFVITVAGTQICKKEPFSFIAIDKKRKIIRTNVLATASKFSNEIDALRIAEFLQKTYKSWDAQVVKISN</sequence>
<reference evidence="1" key="1">
    <citation type="submission" date="2020-05" db="EMBL/GenBank/DDBJ databases">
        <authorList>
            <person name="Chiriac C."/>
            <person name="Salcher M."/>
            <person name="Ghai R."/>
            <person name="Kavagutti S V."/>
        </authorList>
    </citation>
    <scope>NUCLEOTIDE SEQUENCE</scope>
</reference>
<proteinExistence type="predicted"/>
<organism evidence="1">
    <name type="scientific">uncultured Caudovirales phage</name>
    <dbReference type="NCBI Taxonomy" id="2100421"/>
    <lineage>
        <taxon>Viruses</taxon>
        <taxon>Duplodnaviria</taxon>
        <taxon>Heunggongvirae</taxon>
        <taxon>Uroviricota</taxon>
        <taxon>Caudoviricetes</taxon>
        <taxon>Peduoviridae</taxon>
        <taxon>Maltschvirus</taxon>
        <taxon>Maltschvirus maltsch</taxon>
    </lineage>
</organism>
<accession>A0A6J5SZF8</accession>
<protein>
    <submittedName>
        <fullName evidence="1">Uncharacterized protein</fullName>
    </submittedName>
</protein>
<evidence type="ECO:0000313" key="1">
    <source>
        <dbReference type="EMBL" id="CAB4219797.1"/>
    </source>
</evidence>